<sequence length="134" mass="14581">MTRDQFELLAPGGDVESIKAAIAAGADAVYCGLDRFNARNRAANLTLDNLNGVLELAHANQCQVFLTLNVLILESEIAAVMRLLAQLVETDIDGVIVQDLGLAYLLKRHFPTLDVHASTQLNTHNTGKLSTLRR</sequence>
<name>A0A090RT07_9VIBR</name>
<organism evidence="1 2">
    <name type="scientific">Vibrio maritimus</name>
    <dbReference type="NCBI Taxonomy" id="990268"/>
    <lineage>
        <taxon>Bacteria</taxon>
        <taxon>Pseudomonadati</taxon>
        <taxon>Pseudomonadota</taxon>
        <taxon>Gammaproteobacteria</taxon>
        <taxon>Vibrionales</taxon>
        <taxon>Vibrionaceae</taxon>
        <taxon>Vibrio</taxon>
    </lineage>
</organism>
<evidence type="ECO:0000313" key="1">
    <source>
        <dbReference type="EMBL" id="GAL17359.1"/>
    </source>
</evidence>
<dbReference type="InterPro" id="IPR001539">
    <property type="entry name" value="Peptidase_U32"/>
</dbReference>
<dbReference type="EMBL" id="BBMR01000001">
    <property type="protein sequence ID" value="GAL17359.1"/>
    <property type="molecule type" value="Genomic_DNA"/>
</dbReference>
<evidence type="ECO:0000313" key="2">
    <source>
        <dbReference type="Proteomes" id="UP000029228"/>
    </source>
</evidence>
<gene>
    <name evidence="1" type="ORF">JCM19235_5908</name>
</gene>
<dbReference type="AlphaFoldDB" id="A0A090RT07"/>
<reference evidence="1 2" key="1">
    <citation type="submission" date="2014-09" db="EMBL/GenBank/DDBJ databases">
        <title>Vibrio maritimus JCM 19235. (C45) whole genome shotgun sequence.</title>
        <authorList>
            <person name="Sawabe T."/>
            <person name="Meirelles P."/>
            <person name="Nakanishi M."/>
            <person name="Sayaka M."/>
            <person name="Hattori M."/>
            <person name="Ohkuma M."/>
        </authorList>
    </citation>
    <scope>NUCLEOTIDE SEQUENCE [LARGE SCALE GENOMIC DNA]</scope>
    <source>
        <strain evidence="2">JCM19235</strain>
    </source>
</reference>
<protein>
    <submittedName>
        <fullName evidence="1">Related to collagenase</fullName>
    </submittedName>
</protein>
<dbReference type="Proteomes" id="UP000029228">
    <property type="component" value="Unassembled WGS sequence"/>
</dbReference>
<proteinExistence type="predicted"/>
<dbReference type="STRING" id="990268.JCM19235_5908"/>
<dbReference type="Pfam" id="PF01136">
    <property type="entry name" value="Peptidase_U32"/>
    <property type="match status" value="1"/>
</dbReference>
<dbReference type="InterPro" id="IPR051454">
    <property type="entry name" value="RNA/ubiquinone_mod_enzymes"/>
</dbReference>
<dbReference type="PANTHER" id="PTHR30217:SF10">
    <property type="entry name" value="23S RRNA 5-HYDROXYCYTIDINE C2501 SYNTHASE"/>
    <property type="match status" value="1"/>
</dbReference>
<keyword evidence="2" id="KW-1185">Reference proteome</keyword>
<accession>A0A090RT07</accession>
<comment type="caution">
    <text evidence="1">The sequence shown here is derived from an EMBL/GenBank/DDBJ whole genome shotgun (WGS) entry which is preliminary data.</text>
</comment>
<reference evidence="1 2" key="2">
    <citation type="submission" date="2014-09" db="EMBL/GenBank/DDBJ databases">
        <authorList>
            <consortium name="NBRP consortium"/>
            <person name="Sawabe T."/>
            <person name="Meirelles P."/>
            <person name="Nakanishi M."/>
            <person name="Sayaka M."/>
            <person name="Hattori M."/>
            <person name="Ohkuma M."/>
        </authorList>
    </citation>
    <scope>NUCLEOTIDE SEQUENCE [LARGE SCALE GENOMIC DNA]</scope>
    <source>
        <strain evidence="2">JCM19235</strain>
    </source>
</reference>
<dbReference type="PANTHER" id="PTHR30217">
    <property type="entry name" value="PEPTIDASE U32 FAMILY"/>
    <property type="match status" value="1"/>
</dbReference>